<evidence type="ECO:0000313" key="3">
    <source>
        <dbReference type="EMBL" id="MEL0630540.1"/>
    </source>
</evidence>
<evidence type="ECO:0000313" key="4">
    <source>
        <dbReference type="Proteomes" id="UP001369082"/>
    </source>
</evidence>
<sequence>MKYTVNLSIIALLSTGSAWAATTAPYYEYEILSVDTTGSNYGPYPSGLTEDGDTYSVYATKSKLDQNTDSGLPYTFNQDCFYDDEVCALLYEGSDSSTELSYENAYEAWRTASAYIDQGILDAESYFFGATNNVAVTGFGDDTDVSVTDVVNLDSVPFAVGYGSAPYSDSDSSRTREFVRRGFITGASTSDATISLLPDFYGDSDDDVDSGYDGGYSSAYKMREVTYEDGTSKTLVVGNSSMSWADGDDELFDRCYNEGDDGDEDDLGYLLYCPGFDTQAWAWEYDSASSETELTGFALATEWLDDNETNDGSNATYSAAALDINSSGIAVGVSTYEYNNNNFGGHQRAIIMTPDDNGNYGAPTELTAATDDISDQEDSIYNTWAKTITDDNLVMGNREYSTAKGRNFPNEMFIYDIDNDSITFPFLDKKVLTTEQRLDGESASFSGAGSEGYDMNNNGLVVGKVDAYDETDPVVGSIPRTQSAFLYDNTSGDSWYIDDLLCSEDADGVVTHPLIRLQSATAINDDGVVIAEGYQYSTDEDYNLSVNATSILVKLTPDASSTPDDSPNCWESETLSSEDETSERSGGASVWLWLFALPVLLLRRKKSNS</sequence>
<dbReference type="Pfam" id="PF11949">
    <property type="entry name" value="DUF3466"/>
    <property type="match status" value="1"/>
</dbReference>
<dbReference type="Proteomes" id="UP001369082">
    <property type="component" value="Unassembled WGS sequence"/>
</dbReference>
<comment type="caution">
    <text evidence="3">The sequence shown here is derived from an EMBL/GenBank/DDBJ whole genome shotgun (WGS) entry which is preliminary data.</text>
</comment>
<evidence type="ECO:0000256" key="2">
    <source>
        <dbReference type="SAM" id="SignalP"/>
    </source>
</evidence>
<dbReference type="NCBIfam" id="TIGR03501">
    <property type="entry name" value="GlyGly_CTERM"/>
    <property type="match status" value="1"/>
</dbReference>
<reference evidence="3 4" key="1">
    <citation type="submission" date="2024-02" db="EMBL/GenBank/DDBJ databases">
        <title>Bacteria isolated from the canopy kelp, Nereocystis luetkeana.</title>
        <authorList>
            <person name="Pfister C.A."/>
            <person name="Younker I.T."/>
            <person name="Light S.H."/>
        </authorList>
    </citation>
    <scope>NUCLEOTIDE SEQUENCE [LARGE SCALE GENOMIC DNA]</scope>
    <source>
        <strain evidence="3 4">TI.1.05</strain>
    </source>
</reference>
<dbReference type="EMBL" id="JBAKAZ010000062">
    <property type="protein sequence ID" value="MEL0630540.1"/>
    <property type="molecule type" value="Genomic_DNA"/>
</dbReference>
<feature type="chain" id="PRO_5046159828" evidence="2">
    <location>
        <begin position="21"/>
        <end position="609"/>
    </location>
</feature>
<name>A0ABU9GTG4_9GAMM</name>
<dbReference type="InterPro" id="IPR020008">
    <property type="entry name" value="GlyGly_CTERM"/>
</dbReference>
<dbReference type="InterPro" id="IPR022562">
    <property type="entry name" value="DUF3466"/>
</dbReference>
<keyword evidence="4" id="KW-1185">Reference proteome</keyword>
<proteinExistence type="predicted"/>
<dbReference type="RefSeq" id="WP_341598666.1">
    <property type="nucleotide sequence ID" value="NZ_JBAKAZ010000062.1"/>
</dbReference>
<protein>
    <submittedName>
        <fullName evidence="3">DUF3466 family protein</fullName>
    </submittedName>
</protein>
<organism evidence="3 4">
    <name type="scientific">Psychromonas aquatilis</name>
    <dbReference type="NCBI Taxonomy" id="2005072"/>
    <lineage>
        <taxon>Bacteria</taxon>
        <taxon>Pseudomonadati</taxon>
        <taxon>Pseudomonadota</taxon>
        <taxon>Gammaproteobacteria</taxon>
        <taxon>Alteromonadales</taxon>
        <taxon>Psychromonadaceae</taxon>
        <taxon>Psychromonas</taxon>
    </lineage>
</organism>
<evidence type="ECO:0000256" key="1">
    <source>
        <dbReference type="SAM" id="MobiDB-lite"/>
    </source>
</evidence>
<accession>A0ABU9GTG4</accession>
<gene>
    <name evidence="3" type="ORF">V6256_13065</name>
</gene>
<keyword evidence="2" id="KW-0732">Signal</keyword>
<feature type="region of interest" description="Disordered" evidence="1">
    <location>
        <begin position="557"/>
        <end position="582"/>
    </location>
</feature>
<feature type="signal peptide" evidence="2">
    <location>
        <begin position="1"/>
        <end position="20"/>
    </location>
</feature>